<feature type="domain" description="Helitron helicase-like" evidence="1">
    <location>
        <begin position="135"/>
        <end position="297"/>
    </location>
</feature>
<name>A0AA36A2T7_LACSI</name>
<dbReference type="InterPro" id="IPR025476">
    <property type="entry name" value="Helitron_helicase-like"/>
</dbReference>
<organism evidence="2 3">
    <name type="scientific">Lactuca saligna</name>
    <name type="common">Willowleaf lettuce</name>
    <dbReference type="NCBI Taxonomy" id="75948"/>
    <lineage>
        <taxon>Eukaryota</taxon>
        <taxon>Viridiplantae</taxon>
        <taxon>Streptophyta</taxon>
        <taxon>Embryophyta</taxon>
        <taxon>Tracheophyta</taxon>
        <taxon>Spermatophyta</taxon>
        <taxon>Magnoliopsida</taxon>
        <taxon>eudicotyledons</taxon>
        <taxon>Gunneridae</taxon>
        <taxon>Pentapetalae</taxon>
        <taxon>asterids</taxon>
        <taxon>campanulids</taxon>
        <taxon>Asterales</taxon>
        <taxon>Asteraceae</taxon>
        <taxon>Cichorioideae</taxon>
        <taxon>Cichorieae</taxon>
        <taxon>Lactucinae</taxon>
        <taxon>Lactuca</taxon>
    </lineage>
</organism>
<evidence type="ECO:0000313" key="2">
    <source>
        <dbReference type="EMBL" id="CAI9303540.1"/>
    </source>
</evidence>
<keyword evidence="3" id="KW-1185">Reference proteome</keyword>
<dbReference type="Proteomes" id="UP001177003">
    <property type="component" value="Chromosome 9"/>
</dbReference>
<dbReference type="PANTHER" id="PTHR45786">
    <property type="entry name" value="DNA BINDING PROTEIN-LIKE"/>
    <property type="match status" value="1"/>
</dbReference>
<evidence type="ECO:0000259" key="1">
    <source>
        <dbReference type="Pfam" id="PF14214"/>
    </source>
</evidence>
<sequence length="356" mass="41119">MSKLQTEKCVDYLKHNPYAFFFRSLRDVPDFHDYKIVLKTISTQDQRVYNKPHVSQVAVIWVESQENEEYGPRDIEVQMHSDQSKSIKYFYGCYDPLHGYSIVSTSAKLIAPGSIANAESLLQMEKVLGKNAESSRLLQQYIVDNFVKLETQRLDFHRPQQEEIRQEFHQGIVDAMASGETEGSAVGKRIVLPANFIGGPRNMRQKYVDAMALVQKFGKPDIFLTVTCNPNWPEIKQNLSVHEEAQNRTDWIVRVFHAKLEQLKHEVFKNHIFGDVAASTYVIEFQKRGLPHAHFLIILKPNFKMYTTEEYDRIVYAEIPDKSVNPHLYRMVVKHMLHGPCGLLNPSNVCMKKSCL</sequence>
<accession>A0AA36A2T7</accession>
<evidence type="ECO:0000313" key="3">
    <source>
        <dbReference type="Proteomes" id="UP001177003"/>
    </source>
</evidence>
<dbReference type="EMBL" id="OX465085">
    <property type="protein sequence ID" value="CAI9303540.1"/>
    <property type="molecule type" value="Genomic_DNA"/>
</dbReference>
<proteinExistence type="predicted"/>
<dbReference type="PANTHER" id="PTHR45786:SF75">
    <property type="entry name" value="ATP-DEPENDENT DNA HELICASE"/>
    <property type="match status" value="1"/>
</dbReference>
<dbReference type="Pfam" id="PF14214">
    <property type="entry name" value="Helitron_like_N"/>
    <property type="match status" value="1"/>
</dbReference>
<dbReference type="AlphaFoldDB" id="A0AA36A2T7"/>
<protein>
    <recommendedName>
        <fullName evidence="1">Helitron helicase-like domain-containing protein</fullName>
    </recommendedName>
</protein>
<gene>
    <name evidence="2" type="ORF">LSALG_LOCUS41970</name>
</gene>
<reference evidence="2" key="1">
    <citation type="submission" date="2023-04" db="EMBL/GenBank/DDBJ databases">
        <authorList>
            <person name="Vijverberg K."/>
            <person name="Xiong W."/>
            <person name="Schranz E."/>
        </authorList>
    </citation>
    <scope>NUCLEOTIDE SEQUENCE</scope>
</reference>